<sequence length="140" mass="14476">MSAQSAVRVAPARAPRPSSPQAAPQTTPRLLLVRAPAQTRTRVPFVLVCMAILGGALLTALLLNTTMASGAYEKHDLDRELARLSVQEQDLAAELDRRSSPSELAAAARALGMVRATSPAWLQLSDGSVLGAPAPAGAAG</sequence>
<gene>
    <name evidence="3" type="ORF">CCE01nite_22060</name>
    <name evidence="4" type="ORF">FHR80_004060</name>
</gene>
<keyword evidence="5" id="KW-1185">Reference proteome</keyword>
<dbReference type="Proteomes" id="UP000518206">
    <property type="component" value="Unassembled WGS sequence"/>
</dbReference>
<keyword evidence="2" id="KW-0812">Transmembrane</keyword>
<dbReference type="Proteomes" id="UP000317046">
    <property type="component" value="Unassembled WGS sequence"/>
</dbReference>
<reference evidence="4" key="3">
    <citation type="submission" date="2020-08" db="EMBL/GenBank/DDBJ databases">
        <authorList>
            <person name="Partida-Martinez L."/>
            <person name="Huntemann M."/>
            <person name="Clum A."/>
            <person name="Wang J."/>
            <person name="Palaniappan K."/>
            <person name="Ritter S."/>
            <person name="Chen I.-M."/>
            <person name="Stamatis D."/>
            <person name="Reddy T."/>
            <person name="O'Malley R."/>
            <person name="Daum C."/>
            <person name="Shapiro N."/>
            <person name="Ivanova N."/>
            <person name="Kyrpides N."/>
            <person name="Woyke T."/>
        </authorList>
    </citation>
    <scope>NUCLEOTIDE SEQUENCE [LARGE SCALE GENOMIC DNA]</scope>
    <source>
        <strain evidence="4">RAS26</strain>
    </source>
</reference>
<accession>A0A4Y3KWN3</accession>
<evidence type="ECO:0000256" key="2">
    <source>
        <dbReference type="SAM" id="Phobius"/>
    </source>
</evidence>
<feature type="compositionally biased region" description="Low complexity" evidence="1">
    <location>
        <begin position="1"/>
        <end position="25"/>
    </location>
</feature>
<dbReference type="EMBL" id="JACHVX010000007">
    <property type="protein sequence ID" value="MBB2925122.1"/>
    <property type="molecule type" value="Genomic_DNA"/>
</dbReference>
<feature type="region of interest" description="Disordered" evidence="1">
    <location>
        <begin position="1"/>
        <end position="27"/>
    </location>
</feature>
<protein>
    <recommendedName>
        <fullName evidence="6">Cell division protein FtsL</fullName>
    </recommendedName>
</protein>
<evidence type="ECO:0008006" key="6">
    <source>
        <dbReference type="Google" id="ProtNLM"/>
    </source>
</evidence>
<reference evidence="3" key="1">
    <citation type="submission" date="2019-06" db="EMBL/GenBank/DDBJ databases">
        <title>Whole genome shotgun sequence of Cellulomonas cellasea NBRC 3753.</title>
        <authorList>
            <person name="Hosoyama A."/>
            <person name="Uohara A."/>
            <person name="Ohji S."/>
            <person name="Ichikawa N."/>
        </authorList>
    </citation>
    <scope>NUCLEOTIDE SEQUENCE [LARGE SCALE GENOMIC DNA]</scope>
    <source>
        <strain evidence="3">NBRC 3753</strain>
    </source>
</reference>
<dbReference type="RefSeq" id="WP_034629779.1">
    <property type="nucleotide sequence ID" value="NZ_BJLR01000019.1"/>
</dbReference>
<evidence type="ECO:0000313" key="3">
    <source>
        <dbReference type="EMBL" id="GEA88257.1"/>
    </source>
</evidence>
<keyword evidence="2" id="KW-0472">Membrane</keyword>
<proteinExistence type="predicted"/>
<feature type="transmembrane region" description="Helical" evidence="2">
    <location>
        <begin position="43"/>
        <end position="63"/>
    </location>
</feature>
<dbReference type="AlphaFoldDB" id="A0A4Y3KWN3"/>
<reference evidence="4" key="2">
    <citation type="submission" date="2020-08" db="EMBL/GenBank/DDBJ databases">
        <title>The Agave Microbiome: Exploring the role of microbial communities in plant adaptations to desert environments.</title>
        <authorList>
            <person name="Partida-Martinez L.P."/>
        </authorList>
    </citation>
    <scope>NUCLEOTIDE SEQUENCE [LARGE SCALE GENOMIC DNA]</scope>
    <source>
        <strain evidence="4">RAS26</strain>
    </source>
</reference>
<dbReference type="EMBL" id="BJLR01000019">
    <property type="protein sequence ID" value="GEA88257.1"/>
    <property type="molecule type" value="Genomic_DNA"/>
</dbReference>
<organism evidence="3 5">
    <name type="scientific">Cellulomonas cellasea</name>
    <dbReference type="NCBI Taxonomy" id="43670"/>
    <lineage>
        <taxon>Bacteria</taxon>
        <taxon>Bacillati</taxon>
        <taxon>Actinomycetota</taxon>
        <taxon>Actinomycetes</taxon>
        <taxon>Micrococcales</taxon>
        <taxon>Cellulomonadaceae</taxon>
        <taxon>Cellulomonas</taxon>
    </lineage>
</organism>
<name>A0A4Y3KWN3_9CELL</name>
<evidence type="ECO:0000256" key="1">
    <source>
        <dbReference type="SAM" id="MobiDB-lite"/>
    </source>
</evidence>
<keyword evidence="2" id="KW-1133">Transmembrane helix</keyword>
<comment type="caution">
    <text evidence="3">The sequence shown here is derived from an EMBL/GenBank/DDBJ whole genome shotgun (WGS) entry which is preliminary data.</text>
</comment>
<evidence type="ECO:0000313" key="4">
    <source>
        <dbReference type="EMBL" id="MBB2925122.1"/>
    </source>
</evidence>
<evidence type="ECO:0000313" key="5">
    <source>
        <dbReference type="Proteomes" id="UP000317046"/>
    </source>
</evidence>